<gene>
    <name evidence="2" type="ORF">EFA69_20025</name>
</gene>
<proteinExistence type="predicted"/>
<feature type="compositionally biased region" description="Basic and acidic residues" evidence="1">
    <location>
        <begin position="276"/>
        <end position="285"/>
    </location>
</feature>
<keyword evidence="3" id="KW-1185">Reference proteome</keyword>
<dbReference type="Proteomes" id="UP000271010">
    <property type="component" value="Unassembled WGS sequence"/>
</dbReference>
<dbReference type="EMBL" id="RJJE01000017">
    <property type="protein sequence ID" value="RNI28339.1"/>
    <property type="molecule type" value="Genomic_DNA"/>
</dbReference>
<feature type="compositionally biased region" description="Low complexity" evidence="1">
    <location>
        <begin position="381"/>
        <end position="395"/>
    </location>
</feature>
<reference evidence="2 3" key="1">
    <citation type="submission" date="2018-11" db="EMBL/GenBank/DDBJ databases">
        <title>Rufibacter latericius sp. nov., isolated from water in Baiyang Lake.</title>
        <authorList>
            <person name="Yang Y."/>
        </authorList>
    </citation>
    <scope>NUCLEOTIDE SEQUENCE [LARGE SCALE GENOMIC DNA]</scope>
    <source>
        <strain evidence="2 3">MCC P1</strain>
    </source>
</reference>
<feature type="compositionally biased region" description="Polar residues" evidence="1">
    <location>
        <begin position="246"/>
        <end position="267"/>
    </location>
</feature>
<protein>
    <recommendedName>
        <fullName evidence="4">Prolin-rich transmembrane protein</fullName>
    </recommendedName>
</protein>
<evidence type="ECO:0000313" key="3">
    <source>
        <dbReference type="Proteomes" id="UP000271010"/>
    </source>
</evidence>
<evidence type="ECO:0008006" key="4">
    <source>
        <dbReference type="Google" id="ProtNLM"/>
    </source>
</evidence>
<comment type="caution">
    <text evidence="2">The sequence shown here is derived from an EMBL/GenBank/DDBJ whole genome shotgun (WGS) entry which is preliminary data.</text>
</comment>
<sequence length="426" mass="49083">MVFSLLGSREAQAGPGGNVSFQVFYDELSPHGRWINDPEFGYVWAPRVERDFQPYATRGHWVMTDYGNTWVSDYDWGWAPFHYGRWKYDDFYGWLWVPGQEWGPAWVDWRHTDGYYGWAPMAPRATIVVAPVRWVFVPVMYITSPRVYSYYVPRTQVVNIYHRTTIINNYYERDNRRYVYGPRNRDIERATNRKVNVYRVENDSRAGRTALADNSVRIYRPEVRSRQEDAPVRVETRDNATRSRFTDNNGTMTRTDRGSNQGRTTSGEEAGTVRSRSVEGREVEALSRTPSEASTAPRSEEGRRSRVREVEPRTSHATEQKEESAPRPAGIEYSRRSRTMESTGTQSRSMGETPATRAEGSYPTRRAESPAQGQYQRNRQEAGTQGQYQQQRSRQMASPAQAPAQRGTTSRSESSSRREGGRSGRN</sequence>
<feature type="compositionally biased region" description="Polar residues" evidence="1">
    <location>
        <begin position="340"/>
        <end position="350"/>
    </location>
</feature>
<evidence type="ECO:0000313" key="2">
    <source>
        <dbReference type="EMBL" id="RNI28339.1"/>
    </source>
</evidence>
<dbReference type="InterPro" id="IPR046535">
    <property type="entry name" value="DUF6600"/>
</dbReference>
<organism evidence="2 3">
    <name type="scientific">Rufibacter immobilis</name>
    <dbReference type="NCBI Taxonomy" id="1348778"/>
    <lineage>
        <taxon>Bacteria</taxon>
        <taxon>Pseudomonadati</taxon>
        <taxon>Bacteroidota</taxon>
        <taxon>Cytophagia</taxon>
        <taxon>Cytophagales</taxon>
        <taxon>Hymenobacteraceae</taxon>
        <taxon>Rufibacter</taxon>
    </lineage>
</organism>
<dbReference type="AlphaFoldDB" id="A0A3M9MS80"/>
<feature type="compositionally biased region" description="Basic and acidic residues" evidence="1">
    <location>
        <begin position="298"/>
        <end position="325"/>
    </location>
</feature>
<feature type="compositionally biased region" description="Basic and acidic residues" evidence="1">
    <location>
        <begin position="414"/>
        <end position="426"/>
    </location>
</feature>
<feature type="region of interest" description="Disordered" evidence="1">
    <location>
        <begin position="222"/>
        <end position="426"/>
    </location>
</feature>
<feature type="compositionally biased region" description="Basic and acidic residues" evidence="1">
    <location>
        <begin position="222"/>
        <end position="245"/>
    </location>
</feature>
<name>A0A3M9MS80_9BACT</name>
<evidence type="ECO:0000256" key="1">
    <source>
        <dbReference type="SAM" id="MobiDB-lite"/>
    </source>
</evidence>
<accession>A0A3M9MS80</accession>
<dbReference type="Pfam" id="PF20245">
    <property type="entry name" value="DUF6600"/>
    <property type="match status" value="1"/>
</dbReference>